<keyword evidence="5 10" id="KW-0159">Chromosome partition</keyword>
<dbReference type="InterPro" id="IPR050090">
    <property type="entry name" value="Tyrosine_recombinase_XerCD"/>
</dbReference>
<comment type="function">
    <text evidence="10">Site-specific tyrosine recombinase, which acts by catalyzing the cutting and rejoining of the recombining DNA molecules. The XerC-XerD complex is essential to convert dimers of the bacterial chromosome into monomers to permit their segregation at cell division. It also contributes to the segregational stability of plasmids.</text>
</comment>
<feature type="domain" description="Tyr recombinase" evidence="11">
    <location>
        <begin position="106"/>
        <end position="288"/>
    </location>
</feature>
<reference evidence="13 14" key="1">
    <citation type="submission" date="2016-10" db="EMBL/GenBank/DDBJ databases">
        <authorList>
            <person name="de Groot N.N."/>
        </authorList>
    </citation>
    <scope>NUCLEOTIDE SEQUENCE [LARGE SCALE GENOMIC DNA]</scope>
    <source>
        <strain evidence="13 14">DSM 18978</strain>
    </source>
</reference>
<dbReference type="Pfam" id="PF00589">
    <property type="entry name" value="Phage_integrase"/>
    <property type="match status" value="1"/>
</dbReference>
<evidence type="ECO:0000256" key="9">
    <source>
        <dbReference type="ARBA" id="ARBA00023306"/>
    </source>
</evidence>
<dbReference type="RefSeq" id="WP_091545933.1">
    <property type="nucleotide sequence ID" value="NZ_FMUS01000026.1"/>
</dbReference>
<evidence type="ECO:0000256" key="6">
    <source>
        <dbReference type="ARBA" id="ARBA00022908"/>
    </source>
</evidence>
<gene>
    <name evidence="10" type="primary">xerC</name>
    <name evidence="13" type="ORF">SAMN03080606_03431</name>
</gene>
<dbReference type="Gene3D" id="1.10.443.10">
    <property type="entry name" value="Intergrase catalytic core"/>
    <property type="match status" value="1"/>
</dbReference>
<dbReference type="InterPro" id="IPR044068">
    <property type="entry name" value="CB"/>
</dbReference>
<dbReference type="InterPro" id="IPR013762">
    <property type="entry name" value="Integrase-like_cat_sf"/>
</dbReference>
<evidence type="ECO:0000259" key="12">
    <source>
        <dbReference type="PROSITE" id="PS51900"/>
    </source>
</evidence>
<dbReference type="PANTHER" id="PTHR30349:SF81">
    <property type="entry name" value="TYROSINE RECOMBINASE XERC"/>
    <property type="match status" value="1"/>
</dbReference>
<dbReference type="PROSITE" id="PS51900">
    <property type="entry name" value="CB"/>
    <property type="match status" value="1"/>
</dbReference>
<dbReference type="STRING" id="1120976.SAMN03080606_03431"/>
<dbReference type="InterPro" id="IPR023009">
    <property type="entry name" value="Tyrosine_recombinase_XerC/XerD"/>
</dbReference>
<keyword evidence="3 10" id="KW-0963">Cytoplasm</keyword>
<keyword evidence="4 10" id="KW-0132">Cell division</keyword>
<dbReference type="OrthoDB" id="9801717at2"/>
<dbReference type="InterPro" id="IPR011932">
    <property type="entry name" value="Recomb_XerD"/>
</dbReference>
<feature type="active site" evidence="10">
    <location>
        <position position="146"/>
    </location>
</feature>
<evidence type="ECO:0000313" key="13">
    <source>
        <dbReference type="EMBL" id="SCY98972.1"/>
    </source>
</evidence>
<dbReference type="EMBL" id="FMUS01000026">
    <property type="protein sequence ID" value="SCY98972.1"/>
    <property type="molecule type" value="Genomic_DNA"/>
</dbReference>
<dbReference type="SUPFAM" id="SSF56349">
    <property type="entry name" value="DNA breaking-rejoining enzymes"/>
    <property type="match status" value="1"/>
</dbReference>
<evidence type="ECO:0000256" key="4">
    <source>
        <dbReference type="ARBA" id="ARBA00022618"/>
    </source>
</evidence>
<comment type="caution">
    <text evidence="10">Lacks conserved residue(s) required for the propagation of feature annotation.</text>
</comment>
<sequence length="294" mass="33524">MEEHINGFISYLGTERQLSSNTLESYKRDITQFSDYLKTVNITPIVRTNKTTVITYLLHMQNTGKAISTVSRNLASIRCFFQYLLMNKIIEQDPTLNLESPKTEKKLPNILTLKEIDILLSQPQGSTAKGIRDKAMLELLYATGIRVSEIISLNVDDANLEMGYIKCSCSSKERVIPIGSLALKVLNIYLEDYRILLEKPTSDNALFLNCHGQRLTRQGFWKIIKSYTKQANIDKKITPHTLRHSFATHLIQNGADLKSVQEMLGHSDISTTQIYMQVTRNKIKEVYNKAHPRA</sequence>
<proteinExistence type="inferred from homology"/>
<dbReference type="NCBIfam" id="NF040815">
    <property type="entry name" value="recomb_XerA_Arch"/>
    <property type="match status" value="1"/>
</dbReference>
<dbReference type="Pfam" id="PF02899">
    <property type="entry name" value="Phage_int_SAM_1"/>
    <property type="match status" value="1"/>
</dbReference>
<keyword evidence="8 10" id="KW-0233">DNA recombination</keyword>
<comment type="similarity">
    <text evidence="2">Belongs to the 'phage' integrase family. XerD subfamily.</text>
</comment>
<evidence type="ECO:0000256" key="1">
    <source>
        <dbReference type="ARBA" id="ARBA00004496"/>
    </source>
</evidence>
<keyword evidence="7 10" id="KW-0238">DNA-binding</keyword>
<dbReference type="PANTHER" id="PTHR30349">
    <property type="entry name" value="PHAGE INTEGRASE-RELATED"/>
    <property type="match status" value="1"/>
</dbReference>
<accession>A0A1G5KEE9</accession>
<dbReference type="GO" id="GO:0006313">
    <property type="term" value="P:DNA transposition"/>
    <property type="evidence" value="ECO:0007669"/>
    <property type="project" value="UniProtKB-UniRule"/>
</dbReference>
<dbReference type="CDD" id="cd00798">
    <property type="entry name" value="INT_XerDC_C"/>
    <property type="match status" value="1"/>
</dbReference>
<name>A0A1G5KEE9_9FIRM</name>
<dbReference type="GO" id="GO:0007059">
    <property type="term" value="P:chromosome segregation"/>
    <property type="evidence" value="ECO:0007669"/>
    <property type="project" value="UniProtKB-UniRule"/>
</dbReference>
<dbReference type="GO" id="GO:0051301">
    <property type="term" value="P:cell division"/>
    <property type="evidence" value="ECO:0007669"/>
    <property type="project" value="UniProtKB-KW"/>
</dbReference>
<comment type="similarity">
    <text evidence="10">Belongs to the 'phage' integrase family. XerC subfamily.</text>
</comment>
<keyword evidence="9 10" id="KW-0131">Cell cycle</keyword>
<dbReference type="Proteomes" id="UP000198636">
    <property type="component" value="Unassembled WGS sequence"/>
</dbReference>
<dbReference type="GO" id="GO:0005737">
    <property type="term" value="C:cytoplasm"/>
    <property type="evidence" value="ECO:0007669"/>
    <property type="project" value="UniProtKB-SubCell"/>
</dbReference>
<evidence type="ECO:0000256" key="7">
    <source>
        <dbReference type="ARBA" id="ARBA00023125"/>
    </source>
</evidence>
<dbReference type="HAMAP" id="MF_01808">
    <property type="entry name" value="Recomb_XerC_XerD"/>
    <property type="match status" value="1"/>
</dbReference>
<feature type="active site" description="O-(3'-phospho-DNA)-tyrosine intermediate" evidence="10">
    <location>
        <position position="275"/>
    </location>
</feature>
<dbReference type="InterPro" id="IPR011010">
    <property type="entry name" value="DNA_brk_join_enz"/>
</dbReference>
<comment type="subcellular location">
    <subcellularLocation>
        <location evidence="1 10">Cytoplasm</location>
    </subcellularLocation>
</comment>
<keyword evidence="6 10" id="KW-0229">DNA integration</keyword>
<dbReference type="NCBIfam" id="TIGR02225">
    <property type="entry name" value="recomb_XerD"/>
    <property type="match status" value="1"/>
</dbReference>
<evidence type="ECO:0000256" key="2">
    <source>
        <dbReference type="ARBA" id="ARBA00010450"/>
    </source>
</evidence>
<protein>
    <recommendedName>
        <fullName evidence="10">Tyrosine recombinase XerC</fullName>
    </recommendedName>
</protein>
<feature type="active site" evidence="10">
    <location>
        <position position="243"/>
    </location>
</feature>
<dbReference type="Gene3D" id="1.10.150.130">
    <property type="match status" value="1"/>
</dbReference>
<evidence type="ECO:0000256" key="3">
    <source>
        <dbReference type="ARBA" id="ARBA00022490"/>
    </source>
</evidence>
<dbReference type="GO" id="GO:0009037">
    <property type="term" value="F:tyrosine-based site-specific recombinase activity"/>
    <property type="evidence" value="ECO:0007669"/>
    <property type="project" value="UniProtKB-UniRule"/>
</dbReference>
<evidence type="ECO:0000313" key="14">
    <source>
        <dbReference type="Proteomes" id="UP000198636"/>
    </source>
</evidence>
<dbReference type="GO" id="GO:0003677">
    <property type="term" value="F:DNA binding"/>
    <property type="evidence" value="ECO:0007669"/>
    <property type="project" value="UniProtKB-UniRule"/>
</dbReference>
<organism evidence="13 14">
    <name type="scientific">Alkaliphilus peptidifermentans DSM 18978</name>
    <dbReference type="NCBI Taxonomy" id="1120976"/>
    <lineage>
        <taxon>Bacteria</taxon>
        <taxon>Bacillati</taxon>
        <taxon>Bacillota</taxon>
        <taxon>Clostridia</taxon>
        <taxon>Peptostreptococcales</taxon>
        <taxon>Natronincolaceae</taxon>
        <taxon>Alkaliphilus</taxon>
    </lineage>
</organism>
<keyword evidence="14" id="KW-1185">Reference proteome</keyword>
<dbReference type="AlphaFoldDB" id="A0A1G5KEE9"/>
<feature type="active site" evidence="10">
    <location>
        <position position="266"/>
    </location>
</feature>
<feature type="domain" description="Core-binding (CB)" evidence="12">
    <location>
        <begin position="1"/>
        <end position="85"/>
    </location>
</feature>
<dbReference type="InterPro" id="IPR002104">
    <property type="entry name" value="Integrase_catalytic"/>
</dbReference>
<evidence type="ECO:0000259" key="11">
    <source>
        <dbReference type="PROSITE" id="PS51898"/>
    </source>
</evidence>
<dbReference type="NCBIfam" id="NF001399">
    <property type="entry name" value="PRK00283.1"/>
    <property type="match status" value="1"/>
</dbReference>
<dbReference type="InterPro" id="IPR004107">
    <property type="entry name" value="Integrase_SAM-like_N"/>
</dbReference>
<evidence type="ECO:0000256" key="5">
    <source>
        <dbReference type="ARBA" id="ARBA00022829"/>
    </source>
</evidence>
<evidence type="ECO:0000256" key="10">
    <source>
        <dbReference type="HAMAP-Rule" id="MF_01808"/>
    </source>
</evidence>
<dbReference type="PROSITE" id="PS51898">
    <property type="entry name" value="TYR_RECOMBINASE"/>
    <property type="match status" value="1"/>
</dbReference>
<comment type="subunit">
    <text evidence="10">Forms a cyclic heterotetrameric complex composed of two molecules of XerC and two molecules of XerD.</text>
</comment>
<feature type="active site" evidence="10">
    <location>
        <position position="240"/>
    </location>
</feature>
<evidence type="ECO:0000256" key="8">
    <source>
        <dbReference type="ARBA" id="ARBA00023172"/>
    </source>
</evidence>
<dbReference type="InterPro" id="IPR010998">
    <property type="entry name" value="Integrase_recombinase_N"/>
</dbReference>